<proteinExistence type="predicted"/>
<evidence type="ECO:0000256" key="2">
    <source>
        <dbReference type="ARBA" id="ARBA00022692"/>
    </source>
</evidence>
<organism evidence="8 9">
    <name type="scientific">Cordylochernes scorpioides</name>
    <dbReference type="NCBI Taxonomy" id="51811"/>
    <lineage>
        <taxon>Eukaryota</taxon>
        <taxon>Metazoa</taxon>
        <taxon>Ecdysozoa</taxon>
        <taxon>Arthropoda</taxon>
        <taxon>Chelicerata</taxon>
        <taxon>Arachnida</taxon>
        <taxon>Pseudoscorpiones</taxon>
        <taxon>Cheliferoidea</taxon>
        <taxon>Chernetidae</taxon>
        <taxon>Cordylochernes</taxon>
    </lineage>
</organism>
<accession>A0ABY6KEV5</accession>
<evidence type="ECO:0000259" key="7">
    <source>
        <dbReference type="Pfam" id="PF00324"/>
    </source>
</evidence>
<protein>
    <submittedName>
        <fullName evidence="8">SLC12A8</fullName>
    </submittedName>
</protein>
<feature type="compositionally biased region" description="Polar residues" evidence="5">
    <location>
        <begin position="458"/>
        <end position="469"/>
    </location>
</feature>
<keyword evidence="4 6" id="KW-0472">Membrane</keyword>
<evidence type="ECO:0000256" key="1">
    <source>
        <dbReference type="ARBA" id="ARBA00004141"/>
    </source>
</evidence>
<feature type="transmembrane region" description="Helical" evidence="6">
    <location>
        <begin position="192"/>
        <end position="212"/>
    </location>
</feature>
<evidence type="ECO:0000256" key="5">
    <source>
        <dbReference type="SAM" id="MobiDB-lite"/>
    </source>
</evidence>
<keyword evidence="3 6" id="KW-1133">Transmembrane helix</keyword>
<evidence type="ECO:0000256" key="6">
    <source>
        <dbReference type="SAM" id="Phobius"/>
    </source>
</evidence>
<dbReference type="Proteomes" id="UP001235939">
    <property type="component" value="Chromosome 04"/>
</dbReference>
<evidence type="ECO:0000256" key="3">
    <source>
        <dbReference type="ARBA" id="ARBA00022989"/>
    </source>
</evidence>
<evidence type="ECO:0000313" key="9">
    <source>
        <dbReference type="Proteomes" id="UP001235939"/>
    </source>
</evidence>
<feature type="transmembrane region" description="Helical" evidence="6">
    <location>
        <begin position="151"/>
        <end position="172"/>
    </location>
</feature>
<dbReference type="Gene3D" id="1.20.1740.10">
    <property type="entry name" value="Amino acid/polyamine transporter I"/>
    <property type="match status" value="1"/>
</dbReference>
<dbReference type="PANTHER" id="PTHR11827">
    <property type="entry name" value="SOLUTE CARRIER FAMILY 12, CATION COTRANSPORTERS"/>
    <property type="match status" value="1"/>
</dbReference>
<gene>
    <name evidence="8" type="ORF">LAZ67_4001266</name>
</gene>
<feature type="transmembrane region" description="Helical" evidence="6">
    <location>
        <begin position="217"/>
        <end position="235"/>
    </location>
</feature>
<feature type="transmembrane region" description="Helical" evidence="6">
    <location>
        <begin position="410"/>
        <end position="431"/>
    </location>
</feature>
<feature type="transmembrane region" description="Helical" evidence="6">
    <location>
        <begin position="518"/>
        <end position="541"/>
    </location>
</feature>
<feature type="transmembrane region" description="Helical" evidence="6">
    <location>
        <begin position="105"/>
        <end position="130"/>
    </location>
</feature>
<comment type="subcellular location">
    <subcellularLocation>
        <location evidence="1">Membrane</location>
        <topology evidence="1">Multi-pass membrane protein</topology>
    </subcellularLocation>
</comment>
<feature type="transmembrane region" description="Helical" evidence="6">
    <location>
        <begin position="383"/>
        <end position="404"/>
    </location>
</feature>
<feature type="domain" description="Amino acid permease/ SLC12A" evidence="7">
    <location>
        <begin position="101"/>
        <end position="422"/>
    </location>
</feature>
<feature type="transmembrane region" description="Helical" evidence="6">
    <location>
        <begin position="255"/>
        <end position="277"/>
    </location>
</feature>
<dbReference type="InterPro" id="IPR004842">
    <property type="entry name" value="SLC12A_fam"/>
</dbReference>
<feature type="transmembrane region" description="Helical" evidence="6">
    <location>
        <begin position="289"/>
        <end position="310"/>
    </location>
</feature>
<evidence type="ECO:0000313" key="8">
    <source>
        <dbReference type="EMBL" id="UYV66302.1"/>
    </source>
</evidence>
<dbReference type="InterPro" id="IPR004841">
    <property type="entry name" value="AA-permease/SLC12A_dom"/>
</dbReference>
<dbReference type="PANTHER" id="PTHR11827:SF6">
    <property type="entry name" value="SOLUTE CARRIER FAMILY 12 MEMBER 8"/>
    <property type="match status" value="1"/>
</dbReference>
<dbReference type="Pfam" id="PF00324">
    <property type="entry name" value="AA_permease"/>
    <property type="match status" value="1"/>
</dbReference>
<reference evidence="8 9" key="1">
    <citation type="submission" date="2022-01" db="EMBL/GenBank/DDBJ databases">
        <title>A chromosomal length assembly of Cordylochernes scorpioides.</title>
        <authorList>
            <person name="Zeh D."/>
            <person name="Zeh J."/>
        </authorList>
    </citation>
    <scope>NUCLEOTIDE SEQUENCE [LARGE SCALE GENOMIC DNA]</scope>
    <source>
        <strain evidence="8">IN4F17</strain>
        <tissue evidence="8">Whole Body</tissue>
    </source>
</reference>
<keyword evidence="9" id="KW-1185">Reference proteome</keyword>
<evidence type="ECO:0000256" key="4">
    <source>
        <dbReference type="ARBA" id="ARBA00023136"/>
    </source>
</evidence>
<dbReference type="EMBL" id="CP092866">
    <property type="protein sequence ID" value="UYV66302.1"/>
    <property type="molecule type" value="Genomic_DNA"/>
</dbReference>
<feature type="region of interest" description="Disordered" evidence="5">
    <location>
        <begin position="458"/>
        <end position="495"/>
    </location>
</feature>
<sequence>MERQLGLWQAEMAEEDPLCKPPRELFHEDELSRVGTGWWKANFFVREPVLFGTWDGVFTSVWKRLLLGSNNGIQSKRRLVGLDLLQEYKANGEFFEKVSNGNCGVLQALSVVAVALALSTTTVAAAVAVCSQCHLEGGVHALLSHVLGVRLGSAASLIYCLALAVGCALHLMGFAESLAGLLSLSEPWKEKLLALAAALLIFGINAAGVKWVVRVQLVLVGVLALGLVDFLAGLPRSGGHLADNAGPSYQPGESWATMLGVFYPAVTGVLAGINMASDLRQPSRSVSHGTFTALGCAAVVYLTFVLGLGASCTRSSLLQDFLVAEKVGRAVQVAALKVPLMAALYVSSASASLGALYSAPHTLQELSQDLPLLRILQRGSGRVPFPALALVTAAVAICATTAHINSLAPLATTAFLLAYAAVDYCHFSLAMGHCLARHPLSATGYGATSDMEQLFSADQQPTASPSPLTSPDEHSSVQSVTPCLPPTEQCTVEPESQSPGLWGWHWVSLLGALAKLTVAALVQWALTLGLAGVLVAFWIYVGRAYPAAPPGVSAFQLFPWLKNLFLRCLGCRPVDGDQIVVAPVHPGVEVTASQLTQDNSDYAGRQRFHHSTNIHFDSD</sequence>
<keyword evidence="2 6" id="KW-0812">Transmembrane</keyword>
<name>A0ABY6KEV5_9ARAC</name>